<dbReference type="SMART" id="SM00418">
    <property type="entry name" value="HTH_ARSR"/>
    <property type="match status" value="1"/>
</dbReference>
<dbReference type="RefSeq" id="WP_377773264.1">
    <property type="nucleotide sequence ID" value="NZ_JBHUOQ010000001.1"/>
</dbReference>
<feature type="domain" description="HTH arsR-type" evidence="4">
    <location>
        <begin position="1"/>
        <end position="91"/>
    </location>
</feature>
<dbReference type="InterPro" id="IPR001845">
    <property type="entry name" value="HTH_ArsR_DNA-bd_dom"/>
</dbReference>
<evidence type="ECO:0000313" key="6">
    <source>
        <dbReference type="Proteomes" id="UP001597519"/>
    </source>
</evidence>
<dbReference type="Proteomes" id="UP001597519">
    <property type="component" value="Unassembled WGS sequence"/>
</dbReference>
<evidence type="ECO:0000256" key="1">
    <source>
        <dbReference type="ARBA" id="ARBA00023015"/>
    </source>
</evidence>
<dbReference type="SUPFAM" id="SSF46785">
    <property type="entry name" value="Winged helix' DNA-binding domain"/>
    <property type="match status" value="1"/>
</dbReference>
<keyword evidence="3" id="KW-0804">Transcription</keyword>
<keyword evidence="2" id="KW-0238">DNA-binding</keyword>
<dbReference type="InterPro" id="IPR036390">
    <property type="entry name" value="WH_DNA-bd_sf"/>
</dbReference>
<evidence type="ECO:0000313" key="5">
    <source>
        <dbReference type="EMBL" id="MFD2830384.1"/>
    </source>
</evidence>
<comment type="caution">
    <text evidence="5">The sequence shown here is derived from an EMBL/GenBank/DDBJ whole genome shotgun (WGS) entry which is preliminary data.</text>
</comment>
<keyword evidence="1" id="KW-0805">Transcription regulation</keyword>
<reference evidence="6" key="1">
    <citation type="journal article" date="2019" name="Int. J. Syst. Evol. Microbiol.">
        <title>The Global Catalogue of Microorganisms (GCM) 10K type strain sequencing project: providing services to taxonomists for standard genome sequencing and annotation.</title>
        <authorList>
            <consortium name="The Broad Institute Genomics Platform"/>
            <consortium name="The Broad Institute Genome Sequencing Center for Infectious Disease"/>
            <person name="Wu L."/>
            <person name="Ma J."/>
        </authorList>
    </citation>
    <scope>NUCLEOTIDE SEQUENCE [LARGE SCALE GENOMIC DNA]</scope>
    <source>
        <strain evidence="6">KCTC 33575</strain>
    </source>
</reference>
<evidence type="ECO:0000256" key="3">
    <source>
        <dbReference type="ARBA" id="ARBA00023163"/>
    </source>
</evidence>
<dbReference type="PROSITE" id="PS00846">
    <property type="entry name" value="HTH_ARSR_1"/>
    <property type="match status" value="1"/>
</dbReference>
<dbReference type="EMBL" id="JBHUOQ010000001">
    <property type="protein sequence ID" value="MFD2830384.1"/>
    <property type="molecule type" value="Genomic_DNA"/>
</dbReference>
<dbReference type="CDD" id="cd00090">
    <property type="entry name" value="HTH_ARSR"/>
    <property type="match status" value="1"/>
</dbReference>
<dbReference type="NCBIfam" id="NF033788">
    <property type="entry name" value="HTH_metalloreg"/>
    <property type="match status" value="1"/>
</dbReference>
<protein>
    <submittedName>
        <fullName evidence="5">ArsR/SmtB family transcription factor</fullName>
    </submittedName>
</protein>
<gene>
    <name evidence="5" type="ORF">ACFSX4_07850</name>
</gene>
<evidence type="ECO:0000259" key="4">
    <source>
        <dbReference type="PROSITE" id="PS50987"/>
    </source>
</evidence>
<sequence length="105" mass="11810">MYKDLSKTLKTIGDKNRLEIIDLLSCGELCACDLLEHFPFSQPTLSHHMKALVAEGIVTDKKEGTKTIYTLNRQKLDDTFLLLNQLTHNQSPCICDHISEGECSS</sequence>
<dbReference type="Pfam" id="PF01022">
    <property type="entry name" value="HTH_5"/>
    <property type="match status" value="1"/>
</dbReference>
<dbReference type="Gene3D" id="1.10.10.10">
    <property type="entry name" value="Winged helix-like DNA-binding domain superfamily/Winged helix DNA-binding domain"/>
    <property type="match status" value="1"/>
</dbReference>
<dbReference type="PRINTS" id="PR00778">
    <property type="entry name" value="HTHARSR"/>
</dbReference>
<dbReference type="InterPro" id="IPR051081">
    <property type="entry name" value="HTH_MetalResp_TranReg"/>
</dbReference>
<organism evidence="5 6">
    <name type="scientific">Corticicoccus populi</name>
    <dbReference type="NCBI Taxonomy" id="1812821"/>
    <lineage>
        <taxon>Bacteria</taxon>
        <taxon>Bacillati</taxon>
        <taxon>Bacillota</taxon>
        <taxon>Bacilli</taxon>
        <taxon>Bacillales</taxon>
        <taxon>Staphylococcaceae</taxon>
        <taxon>Corticicoccus</taxon>
    </lineage>
</organism>
<proteinExistence type="predicted"/>
<accession>A0ABW5WY68</accession>
<dbReference type="InterPro" id="IPR036388">
    <property type="entry name" value="WH-like_DNA-bd_sf"/>
</dbReference>
<dbReference type="PANTHER" id="PTHR33154">
    <property type="entry name" value="TRANSCRIPTIONAL REGULATOR, ARSR FAMILY"/>
    <property type="match status" value="1"/>
</dbReference>
<dbReference type="InterPro" id="IPR018334">
    <property type="entry name" value="ArsR_HTH"/>
</dbReference>
<dbReference type="PANTHER" id="PTHR33154:SF18">
    <property type="entry name" value="ARSENICAL RESISTANCE OPERON REPRESSOR"/>
    <property type="match status" value="1"/>
</dbReference>
<keyword evidence="6" id="KW-1185">Reference proteome</keyword>
<dbReference type="PROSITE" id="PS50987">
    <property type="entry name" value="HTH_ARSR_2"/>
    <property type="match status" value="1"/>
</dbReference>
<name>A0ABW5WY68_9STAP</name>
<dbReference type="InterPro" id="IPR011991">
    <property type="entry name" value="ArsR-like_HTH"/>
</dbReference>
<evidence type="ECO:0000256" key="2">
    <source>
        <dbReference type="ARBA" id="ARBA00023125"/>
    </source>
</evidence>